<evidence type="ECO:0000313" key="3">
    <source>
        <dbReference type="Proteomes" id="UP000231279"/>
    </source>
</evidence>
<dbReference type="PANTHER" id="PTHR38940">
    <property type="entry name" value="PLUS3 DOMAIN-CONTAINING PROTEIN"/>
    <property type="match status" value="1"/>
</dbReference>
<feature type="region of interest" description="Disordered" evidence="1">
    <location>
        <begin position="78"/>
        <end position="106"/>
    </location>
</feature>
<dbReference type="Proteomes" id="UP000231279">
    <property type="component" value="Unassembled WGS sequence"/>
</dbReference>
<protein>
    <submittedName>
        <fullName evidence="2">Uncharacterized protein</fullName>
    </submittedName>
</protein>
<gene>
    <name evidence="2" type="ORF">CDL12_28504</name>
</gene>
<reference evidence="3" key="1">
    <citation type="journal article" date="2018" name="Gigascience">
        <title>Genome assembly of the Pink Ipe (Handroanthus impetiginosus, Bignoniaceae), a highly valued, ecologically keystone Neotropical timber forest tree.</title>
        <authorList>
            <person name="Silva-Junior O.B."/>
            <person name="Grattapaglia D."/>
            <person name="Novaes E."/>
            <person name="Collevatti R.G."/>
        </authorList>
    </citation>
    <scope>NUCLEOTIDE SEQUENCE [LARGE SCALE GENOMIC DNA]</scope>
    <source>
        <strain evidence="3">cv. UFG-1</strain>
    </source>
</reference>
<dbReference type="OrthoDB" id="166375at2759"/>
<proteinExistence type="predicted"/>
<keyword evidence="3" id="KW-1185">Reference proteome</keyword>
<organism evidence="2 3">
    <name type="scientific">Handroanthus impetiginosus</name>
    <dbReference type="NCBI Taxonomy" id="429701"/>
    <lineage>
        <taxon>Eukaryota</taxon>
        <taxon>Viridiplantae</taxon>
        <taxon>Streptophyta</taxon>
        <taxon>Embryophyta</taxon>
        <taxon>Tracheophyta</taxon>
        <taxon>Spermatophyta</taxon>
        <taxon>Magnoliopsida</taxon>
        <taxon>eudicotyledons</taxon>
        <taxon>Gunneridae</taxon>
        <taxon>Pentapetalae</taxon>
        <taxon>asterids</taxon>
        <taxon>lamiids</taxon>
        <taxon>Lamiales</taxon>
        <taxon>Bignoniaceae</taxon>
        <taxon>Crescentiina</taxon>
        <taxon>Tabebuia alliance</taxon>
        <taxon>Handroanthus</taxon>
    </lineage>
</organism>
<comment type="caution">
    <text evidence="2">The sequence shown here is derived from an EMBL/GenBank/DDBJ whole genome shotgun (WGS) entry which is preliminary data.</text>
</comment>
<feature type="region of interest" description="Disordered" evidence="1">
    <location>
        <begin position="142"/>
        <end position="172"/>
    </location>
</feature>
<dbReference type="STRING" id="429701.A0A2G9G100"/>
<name>A0A2G9G100_9LAMI</name>
<dbReference type="EMBL" id="NKXS01007889">
    <property type="protein sequence ID" value="PIM99005.1"/>
    <property type="molecule type" value="Genomic_DNA"/>
</dbReference>
<feature type="compositionally biased region" description="Polar residues" evidence="1">
    <location>
        <begin position="83"/>
        <end position="98"/>
    </location>
</feature>
<dbReference type="PANTHER" id="PTHR38940:SF4">
    <property type="entry name" value="OS01G0775100 PROTEIN"/>
    <property type="match status" value="1"/>
</dbReference>
<sequence>MMDINDDEDVVFGLALGSKNYPVRSRLNDSSGAGVNANSRVDMAFAASDPLSELVWSPNSGLILKCADSNLGDNKPVIPGNVELSTKDLSTSPSNRSKGSGDNKVVDEEKLTMSQTMLDGDRKIGVEDTLFRSCRSSSSRELEASREYCNADKMEEEGGTKDNRDKDLSGSQNVQIADVAESSKRNAEQHISAERIDESKVEMAINRELSRKSSEALLNLQSRPEPDDEVTSASREMNKNKMALMTQESSAENDFERLAAKEVDYLDKTRFLRETSLPVDKCLADSRACL</sequence>
<evidence type="ECO:0000256" key="1">
    <source>
        <dbReference type="SAM" id="MobiDB-lite"/>
    </source>
</evidence>
<accession>A0A2G9G100</accession>
<dbReference type="AlphaFoldDB" id="A0A2G9G100"/>
<evidence type="ECO:0000313" key="2">
    <source>
        <dbReference type="EMBL" id="PIM99005.1"/>
    </source>
</evidence>
<feature type="compositionally biased region" description="Basic and acidic residues" evidence="1">
    <location>
        <begin position="142"/>
        <end position="168"/>
    </location>
</feature>